<dbReference type="InterPro" id="IPR035013">
    <property type="entry name" value="YabN_N"/>
</dbReference>
<dbReference type="InterPro" id="IPR048011">
    <property type="entry name" value="NTP-PPase_MazG-like_C"/>
</dbReference>
<dbReference type="EC" id="3.6.1.9" evidence="2"/>
<reference evidence="2" key="2">
    <citation type="journal article" date="2021" name="PeerJ">
        <title>Extensive microbial diversity within the chicken gut microbiome revealed by metagenomics and culture.</title>
        <authorList>
            <person name="Gilroy R."/>
            <person name="Ravi A."/>
            <person name="Getino M."/>
            <person name="Pursley I."/>
            <person name="Horton D.L."/>
            <person name="Alikhan N.F."/>
            <person name="Baker D."/>
            <person name="Gharbi K."/>
            <person name="Hall N."/>
            <person name="Watson M."/>
            <person name="Adriaenssens E.M."/>
            <person name="Foster-Nyarko E."/>
            <person name="Jarju S."/>
            <person name="Secka A."/>
            <person name="Antonio M."/>
            <person name="Oren A."/>
            <person name="Chaudhuri R.R."/>
            <person name="La Ragione R."/>
            <person name="Hildebrand F."/>
            <person name="Pallen M.J."/>
        </authorList>
    </citation>
    <scope>NUCLEOTIDE SEQUENCE</scope>
    <source>
        <strain evidence="2">ChiSxjej2B14-8506</strain>
    </source>
</reference>
<evidence type="ECO:0000259" key="1">
    <source>
        <dbReference type="Pfam" id="PF03819"/>
    </source>
</evidence>
<dbReference type="CDD" id="cd11528">
    <property type="entry name" value="NTP-PPase_MazG_Nterm"/>
    <property type="match status" value="1"/>
</dbReference>
<dbReference type="GO" id="GO:0046061">
    <property type="term" value="P:dATP catabolic process"/>
    <property type="evidence" value="ECO:0007669"/>
    <property type="project" value="TreeGrafter"/>
</dbReference>
<dbReference type="EMBL" id="DVNK01000053">
    <property type="protein sequence ID" value="HIU47385.1"/>
    <property type="molecule type" value="Genomic_DNA"/>
</dbReference>
<dbReference type="GO" id="GO:0046052">
    <property type="term" value="P:UTP catabolic process"/>
    <property type="evidence" value="ECO:0007669"/>
    <property type="project" value="TreeGrafter"/>
</dbReference>
<dbReference type="SUPFAM" id="SSF53790">
    <property type="entry name" value="Tetrapyrrole methylase"/>
    <property type="match status" value="1"/>
</dbReference>
<dbReference type="GO" id="GO:0046081">
    <property type="term" value="P:dUTP catabolic process"/>
    <property type="evidence" value="ECO:0007669"/>
    <property type="project" value="TreeGrafter"/>
</dbReference>
<name>A0A9D1LT05_9FIRM</name>
<dbReference type="SUPFAM" id="SSF101386">
    <property type="entry name" value="all-alpha NTP pyrophosphatases"/>
    <property type="match status" value="2"/>
</dbReference>
<dbReference type="PANTHER" id="PTHR30522">
    <property type="entry name" value="NUCLEOSIDE TRIPHOSPHATE PYROPHOSPHOHYDROLASE"/>
    <property type="match status" value="1"/>
</dbReference>
<dbReference type="InterPro" id="IPR011551">
    <property type="entry name" value="NTP_PyrPHydrolase_MazG"/>
</dbReference>
<dbReference type="CDD" id="cd11529">
    <property type="entry name" value="NTP-PPase_MazG_Cterm"/>
    <property type="match status" value="1"/>
</dbReference>
<dbReference type="Gene3D" id="1.10.287.1080">
    <property type="entry name" value="MazG-like"/>
    <property type="match status" value="2"/>
</dbReference>
<dbReference type="Pfam" id="PF03819">
    <property type="entry name" value="MazG"/>
    <property type="match status" value="2"/>
</dbReference>
<comment type="caution">
    <text evidence="2">The sequence shown here is derived from an EMBL/GenBank/DDBJ whole genome shotgun (WGS) entry which is preliminary data.</text>
</comment>
<sequence length="483" mass="53381">MIYIVGLGPGDAGSVTPHALEAMRNCGRVLLRTEALDAGGYLGAAGIKYEALDGLYESAGDFDSLCAAIAGRVMDSAAECDTAYAVADLAEASVGELLRRLPGGKGAPKVKLVPGVSPCAAATAGLSGEYQIVDGAAWQSAHLNPRLPLVIRELDTRLLASELKVRLLERYPADARVRFFAGDAAWRGGYEITLEQLDRQARYDHTVSARLDALELDALSERVMASDDDVRFDFEHLVEIVRRLRAPDGCPWDREQTHESLRSTMIEECYEAIERIDRQDWAGLYDELGDVLLQVVMHAQIADEHGEFAIGDVTNAICRKMIFRHSHIFGDDTAADAREVLKLWEERKRREKGQRTVGETMDGVGRNLPALMRADKVQAKAARAGFDWDAPEDALVKVSEEAGEVAQALRDRTNVVEELGDLLFACVNVARLAGVDSEQALRAATDKFMDRFTRMERAILDDGKQLTSMTLEQMDEYWDRIKH</sequence>
<dbReference type="GO" id="GO:0046076">
    <property type="term" value="P:dTTP catabolic process"/>
    <property type="evidence" value="ECO:0007669"/>
    <property type="project" value="TreeGrafter"/>
</dbReference>
<feature type="domain" description="NTP pyrophosphohydrolase MazG-like" evidence="1">
    <location>
        <begin position="395"/>
        <end position="451"/>
    </location>
</feature>
<organism evidence="2 3">
    <name type="scientific">Candidatus Fimadaptatus faecigallinarum</name>
    <dbReference type="NCBI Taxonomy" id="2840814"/>
    <lineage>
        <taxon>Bacteria</taxon>
        <taxon>Bacillati</taxon>
        <taxon>Bacillota</taxon>
        <taxon>Clostridia</taxon>
        <taxon>Eubacteriales</taxon>
        <taxon>Candidatus Fimadaptatus</taxon>
    </lineage>
</organism>
<dbReference type="AlphaFoldDB" id="A0A9D1LT05"/>
<dbReference type="NCBIfam" id="TIGR00444">
    <property type="entry name" value="mazG"/>
    <property type="match status" value="1"/>
</dbReference>
<dbReference type="GO" id="GO:0006950">
    <property type="term" value="P:response to stress"/>
    <property type="evidence" value="ECO:0007669"/>
    <property type="project" value="UniProtKB-ARBA"/>
</dbReference>
<reference evidence="2" key="1">
    <citation type="submission" date="2020-10" db="EMBL/GenBank/DDBJ databases">
        <authorList>
            <person name="Gilroy R."/>
        </authorList>
    </citation>
    <scope>NUCLEOTIDE SEQUENCE</scope>
    <source>
        <strain evidence="2">ChiSxjej2B14-8506</strain>
    </source>
</reference>
<dbReference type="PANTHER" id="PTHR30522:SF0">
    <property type="entry name" value="NUCLEOSIDE TRIPHOSPHATE PYROPHOSPHOHYDROLASE"/>
    <property type="match status" value="1"/>
</dbReference>
<dbReference type="Proteomes" id="UP000824123">
    <property type="component" value="Unassembled WGS sequence"/>
</dbReference>
<evidence type="ECO:0000313" key="3">
    <source>
        <dbReference type="Proteomes" id="UP000824123"/>
    </source>
</evidence>
<dbReference type="InterPro" id="IPR004518">
    <property type="entry name" value="MazG-like_dom"/>
</dbReference>
<dbReference type="Gene3D" id="3.40.1010.10">
    <property type="entry name" value="Cobalt-precorrin-4 Transmethylase, Domain 1"/>
    <property type="match status" value="1"/>
</dbReference>
<dbReference type="InterPro" id="IPR014777">
    <property type="entry name" value="4pyrrole_Mease_sub1"/>
</dbReference>
<proteinExistence type="predicted"/>
<dbReference type="GO" id="GO:0008168">
    <property type="term" value="F:methyltransferase activity"/>
    <property type="evidence" value="ECO:0007669"/>
    <property type="project" value="InterPro"/>
</dbReference>
<feature type="domain" description="NTP pyrophosphohydrolase MazG-like" evidence="1">
    <location>
        <begin position="256"/>
        <end position="329"/>
    </location>
</feature>
<dbReference type="GO" id="GO:0047429">
    <property type="term" value="F:nucleoside triphosphate diphosphatase activity"/>
    <property type="evidence" value="ECO:0007669"/>
    <property type="project" value="UniProtKB-EC"/>
</dbReference>
<dbReference type="FunFam" id="1.10.287.1080:FF:000001">
    <property type="entry name" value="Nucleoside triphosphate pyrophosphohydrolase"/>
    <property type="match status" value="1"/>
</dbReference>
<dbReference type="NCBIfam" id="NF007113">
    <property type="entry name" value="PRK09562.1"/>
    <property type="match status" value="1"/>
</dbReference>
<dbReference type="CDD" id="cd11723">
    <property type="entry name" value="YabN_N_like"/>
    <property type="match status" value="1"/>
</dbReference>
<evidence type="ECO:0000313" key="2">
    <source>
        <dbReference type="EMBL" id="HIU47385.1"/>
    </source>
</evidence>
<dbReference type="InterPro" id="IPR048015">
    <property type="entry name" value="NTP-PPase_MazG-like_N"/>
</dbReference>
<keyword evidence="2" id="KW-0378">Hydrolase</keyword>
<dbReference type="GO" id="GO:0006203">
    <property type="term" value="P:dGTP catabolic process"/>
    <property type="evidence" value="ECO:0007669"/>
    <property type="project" value="TreeGrafter"/>
</dbReference>
<gene>
    <name evidence="2" type="primary">mazG</name>
    <name evidence="2" type="ORF">IAC59_09055</name>
</gene>
<dbReference type="GO" id="GO:0046047">
    <property type="term" value="P:TTP catabolic process"/>
    <property type="evidence" value="ECO:0007669"/>
    <property type="project" value="TreeGrafter"/>
</dbReference>
<dbReference type="InterPro" id="IPR035996">
    <property type="entry name" value="4pyrrol_Methylase_sf"/>
</dbReference>
<protein>
    <submittedName>
        <fullName evidence="2">Nucleoside triphosphate pyrophosphohydrolase</fullName>
        <ecNumber evidence="2">3.6.1.9</ecNumber>
    </submittedName>
</protein>
<accession>A0A9D1LT05</accession>